<keyword evidence="2" id="KW-0560">Oxidoreductase</keyword>
<dbReference type="GO" id="GO:0016491">
    <property type="term" value="F:oxidoreductase activity"/>
    <property type="evidence" value="ECO:0007669"/>
    <property type="project" value="UniProtKB-KW"/>
</dbReference>
<gene>
    <name evidence="3" type="ORF">BCON_0219g00080</name>
</gene>
<proteinExistence type="inferred from homology"/>
<dbReference type="Pfam" id="PF00106">
    <property type="entry name" value="adh_short"/>
    <property type="match status" value="1"/>
</dbReference>
<dbReference type="OrthoDB" id="191139at2759"/>
<name>A0A4Z1HJA6_9HELO</name>
<evidence type="ECO:0000313" key="3">
    <source>
        <dbReference type="EMBL" id="TGO49149.1"/>
    </source>
</evidence>
<dbReference type="PANTHER" id="PTHR24320">
    <property type="entry name" value="RETINOL DEHYDROGENASE"/>
    <property type="match status" value="1"/>
</dbReference>
<accession>A0A4Z1HJA6</accession>
<dbReference type="InterPro" id="IPR036291">
    <property type="entry name" value="NAD(P)-bd_dom_sf"/>
</dbReference>
<sequence>MAKSETQNKSTYAVDMVKRFSQHADGKTFLITGPSEEGIGAEIALSIASSSNPSMIILAGRQKTKILSVMFLIRQMNPNINVVWIPLNLLDNESIRAAADAIEKLETEKIHIVINNAGVMGVRDYTTSKQGVEGQFAANYLGHFLLTNLLMDRIIAAREEGAVIVNVGSLGYELGEGGQTYNAWKAFGQSKTAMLLWNIALCKRLANKSVSTLVVHPGSESLTMYGVVQESYIDNIEVTFETKILENSSIDREQLAEAFKLATERDGSERFHPQNMVTRQEAAGAVVRAALDPTFKALSPAFIVDEKVNSGTRSYATSGQDAETLWKLSEQLVGETFNI</sequence>
<evidence type="ECO:0000313" key="4">
    <source>
        <dbReference type="Proteomes" id="UP000297527"/>
    </source>
</evidence>
<dbReference type="PANTHER" id="PTHR24320:SF283">
    <property type="entry name" value="RETINOL DEHYDROGENASE 11"/>
    <property type="match status" value="1"/>
</dbReference>
<dbReference type="EMBL" id="PQXN01000218">
    <property type="protein sequence ID" value="TGO49149.1"/>
    <property type="molecule type" value="Genomic_DNA"/>
</dbReference>
<evidence type="ECO:0000256" key="2">
    <source>
        <dbReference type="ARBA" id="ARBA00023002"/>
    </source>
</evidence>
<dbReference type="Proteomes" id="UP000297527">
    <property type="component" value="Unassembled WGS sequence"/>
</dbReference>
<protein>
    <submittedName>
        <fullName evidence="3">Uncharacterized protein</fullName>
    </submittedName>
</protein>
<dbReference type="Gene3D" id="3.40.50.720">
    <property type="entry name" value="NAD(P)-binding Rossmann-like Domain"/>
    <property type="match status" value="1"/>
</dbReference>
<comment type="caution">
    <text evidence="3">The sequence shown here is derived from an EMBL/GenBank/DDBJ whole genome shotgun (WGS) entry which is preliminary data.</text>
</comment>
<dbReference type="SUPFAM" id="SSF51735">
    <property type="entry name" value="NAD(P)-binding Rossmann-fold domains"/>
    <property type="match status" value="1"/>
</dbReference>
<dbReference type="InterPro" id="IPR002347">
    <property type="entry name" value="SDR_fam"/>
</dbReference>
<evidence type="ECO:0000256" key="1">
    <source>
        <dbReference type="ARBA" id="ARBA00006484"/>
    </source>
</evidence>
<reference evidence="3 4" key="1">
    <citation type="submission" date="2017-12" db="EMBL/GenBank/DDBJ databases">
        <title>Comparative genomics of Botrytis spp.</title>
        <authorList>
            <person name="Valero-Jimenez C.A."/>
            <person name="Tapia P."/>
            <person name="Veloso J."/>
            <person name="Silva-Moreno E."/>
            <person name="Staats M."/>
            <person name="Valdes J.H."/>
            <person name="Van Kan J.A.L."/>
        </authorList>
    </citation>
    <scope>NUCLEOTIDE SEQUENCE [LARGE SCALE GENOMIC DNA]</scope>
    <source>
        <strain evidence="3 4">MUCL11595</strain>
    </source>
</reference>
<comment type="similarity">
    <text evidence="1">Belongs to the short-chain dehydrogenases/reductases (SDR) family.</text>
</comment>
<keyword evidence="4" id="KW-1185">Reference proteome</keyword>
<dbReference type="AlphaFoldDB" id="A0A4Z1HJA6"/>
<organism evidence="3 4">
    <name type="scientific">Botryotinia convoluta</name>
    <dbReference type="NCBI Taxonomy" id="54673"/>
    <lineage>
        <taxon>Eukaryota</taxon>
        <taxon>Fungi</taxon>
        <taxon>Dikarya</taxon>
        <taxon>Ascomycota</taxon>
        <taxon>Pezizomycotina</taxon>
        <taxon>Leotiomycetes</taxon>
        <taxon>Helotiales</taxon>
        <taxon>Sclerotiniaceae</taxon>
        <taxon>Botryotinia</taxon>
    </lineage>
</organism>